<dbReference type="SMART" id="SM00429">
    <property type="entry name" value="IPT"/>
    <property type="match status" value="3"/>
</dbReference>
<dbReference type="InterPro" id="IPR026444">
    <property type="entry name" value="Secre_tail"/>
</dbReference>
<evidence type="ECO:0000259" key="2">
    <source>
        <dbReference type="SMART" id="SM00429"/>
    </source>
</evidence>
<gene>
    <name evidence="3" type="ORF">MUN80_02140</name>
</gene>
<reference evidence="3 4" key="1">
    <citation type="submission" date="2022-04" db="EMBL/GenBank/DDBJ databases">
        <title>Hymenobacter sp. isolated from the air.</title>
        <authorList>
            <person name="Won M."/>
            <person name="Lee C.-M."/>
            <person name="Woen H.-Y."/>
            <person name="Kwon S.-W."/>
        </authorList>
    </citation>
    <scope>NUCLEOTIDE SEQUENCE [LARGE SCALE GENOMIC DNA]</scope>
    <source>
        <strain evidence="4">5116 S-27</strain>
    </source>
</reference>
<keyword evidence="4" id="KW-1185">Reference proteome</keyword>
<sequence length="824" mass="85616">MDFGHELNATPYLTTQVSSGRRRRCAPGATVVTYANLGMVTAPGAQVLVKLPRYVVLRAASHPYTMQTDSTLLFSVGTLKPGQGGSITIQDSVACGNPDIRGLTVCTRAWITPQVVLTRPAGWNQASLQVRGKVQPGNQARFVLRNAGLGATTDSLTMRLYQGTQLALQQRFMLAAGDSLVLRVPAREATVRLEADQPAAHPLGGQASANVELSGLRPAGGAPSLGMAAFALAPTGPSSAEECLPIVDSFDPNDKQVVPAGLTSQHYTPTNTPLRYQVRFQNTGTDAAYRVVVVDTLSAQLDVSTLQVGAASHPFRLKVSGMGRPVLTFTFDPILLPDSVSDEPGSHGFVQFTVRPKAGLPDKTEVANHADIYFDYNPAVRTNMTLNRLHDLPPVVGAGVALSYPSVLASPTVQALTPAQGKVGTLVTIAGSRLALAAAAPSVYFNGMKANVVSATATEVVVRVPAGATTGRVKVATLDGAGQSSTDFVAYQPPTVVALTPAEARPGATVSITGSHFSPVLAQDTVWINGMKARVLQATATSLQVEVPTGATTGTVRVGTLGGSVASSQVLRVWYPPAITRFSPAKAGAGSVVTLTGQAFAEQANRNTVFFGAASATVLQASSGSLQVRVPAAAESGPLRLVTPGGEASTAAFTFLPAPVITATIPAQGSVGTPVTLTGRHFLVDGQTDTVWLAGVPAKVLSASASELRVLVPRGTSTGHWTVAGVGGRGNSGEFGVTVLPAETAVEVFPNPTHGELTASWTHAEFTAHELVLFDVVGRQVLQRAIGASEQDGVLVNVAGLRAGLYVLELHTSQGMVRKRIMIL</sequence>
<dbReference type="Pfam" id="PF24595">
    <property type="entry name" value="DUF7619"/>
    <property type="match status" value="1"/>
</dbReference>
<accession>A0ABY4FC50</accession>
<dbReference type="EMBL" id="CP095049">
    <property type="protein sequence ID" value="UOQ53567.1"/>
    <property type="molecule type" value="Genomic_DNA"/>
</dbReference>
<feature type="domain" description="IPT/TIG" evidence="2">
    <location>
        <begin position="658"/>
        <end position="738"/>
    </location>
</feature>
<feature type="domain" description="IPT/TIG" evidence="2">
    <location>
        <begin position="410"/>
        <end position="491"/>
    </location>
</feature>
<protein>
    <submittedName>
        <fullName evidence="3">IPT/TIG domain-containing protein</fullName>
    </submittedName>
</protein>
<dbReference type="Gene3D" id="2.60.40.10">
    <property type="entry name" value="Immunoglobulins"/>
    <property type="match status" value="4"/>
</dbReference>
<dbReference type="InterPro" id="IPR013783">
    <property type="entry name" value="Ig-like_fold"/>
</dbReference>
<dbReference type="CDD" id="cd00102">
    <property type="entry name" value="IPT"/>
    <property type="match status" value="1"/>
</dbReference>
<dbReference type="Pfam" id="PF18962">
    <property type="entry name" value="Por_Secre_tail"/>
    <property type="match status" value="1"/>
</dbReference>
<evidence type="ECO:0000313" key="3">
    <source>
        <dbReference type="EMBL" id="UOQ53567.1"/>
    </source>
</evidence>
<keyword evidence="1" id="KW-0732">Signal</keyword>
<evidence type="ECO:0000313" key="4">
    <source>
        <dbReference type="Proteomes" id="UP000831785"/>
    </source>
</evidence>
<feature type="domain" description="IPT/TIG" evidence="2">
    <location>
        <begin position="576"/>
        <end position="656"/>
    </location>
</feature>
<dbReference type="SUPFAM" id="SSF81296">
    <property type="entry name" value="E set domains"/>
    <property type="match status" value="4"/>
</dbReference>
<dbReference type="NCBIfam" id="TIGR04183">
    <property type="entry name" value="Por_Secre_tail"/>
    <property type="match status" value="1"/>
</dbReference>
<evidence type="ECO:0000256" key="1">
    <source>
        <dbReference type="ARBA" id="ARBA00022729"/>
    </source>
</evidence>
<dbReference type="PANTHER" id="PTHR46769">
    <property type="entry name" value="POLYCYSTIC KIDNEY AND HEPATIC DISEASE 1 (AUTOSOMAL RECESSIVE)-LIKE 1"/>
    <property type="match status" value="1"/>
</dbReference>
<organism evidence="3 4">
    <name type="scientific">Hymenobacter cellulosivorans</name>
    <dbReference type="NCBI Taxonomy" id="2932249"/>
    <lineage>
        <taxon>Bacteria</taxon>
        <taxon>Pseudomonadati</taxon>
        <taxon>Bacteroidota</taxon>
        <taxon>Cytophagia</taxon>
        <taxon>Cytophagales</taxon>
        <taxon>Hymenobacteraceae</taxon>
        <taxon>Hymenobacter</taxon>
    </lineage>
</organism>
<dbReference type="Pfam" id="PF01833">
    <property type="entry name" value="TIG"/>
    <property type="match status" value="4"/>
</dbReference>
<dbReference type="InterPro" id="IPR052387">
    <property type="entry name" value="Fibrocystin"/>
</dbReference>
<dbReference type="InterPro" id="IPR014756">
    <property type="entry name" value="Ig_E-set"/>
</dbReference>
<dbReference type="CDD" id="cd00603">
    <property type="entry name" value="IPT_PCSR"/>
    <property type="match status" value="1"/>
</dbReference>
<dbReference type="RefSeq" id="WP_244719007.1">
    <property type="nucleotide sequence ID" value="NZ_CP095049.1"/>
</dbReference>
<dbReference type="InterPro" id="IPR055353">
    <property type="entry name" value="DUF7619"/>
</dbReference>
<dbReference type="Proteomes" id="UP000831785">
    <property type="component" value="Chromosome"/>
</dbReference>
<name>A0ABY4FC50_9BACT</name>
<proteinExistence type="predicted"/>
<dbReference type="InterPro" id="IPR002909">
    <property type="entry name" value="IPT_dom"/>
</dbReference>
<dbReference type="PANTHER" id="PTHR46769:SF2">
    <property type="entry name" value="FIBROCYSTIN-L ISOFORM 2 PRECURSOR-RELATED"/>
    <property type="match status" value="1"/>
</dbReference>